<proteinExistence type="predicted"/>
<protein>
    <recommendedName>
        <fullName evidence="3">PD-(D/E)XK nuclease superfamily protein</fullName>
    </recommendedName>
</protein>
<dbReference type="EMBL" id="FRFD01000004">
    <property type="protein sequence ID" value="SHO46883.1"/>
    <property type="molecule type" value="Genomic_DNA"/>
</dbReference>
<sequence length="176" mass="20889">MKKTMVENRLNNALKRLYYFDNEIIDNYSNERSITHRLAIHLGTVFYEWDVDVEYNRNLNDIKKFNEWTMKLLHDLSDNMDFLTGAKTVFPDIIIHKRGTRDNLIAIEVKKINTSERLEQYDIDKIKGYILDESLNYQYAAFIKLGLSSDNNKYKIVLKSREEVQLELTHGELNFS</sequence>
<keyword evidence="2" id="KW-1185">Reference proteome</keyword>
<dbReference type="RefSeq" id="WP_073588059.1">
    <property type="nucleotide sequence ID" value="NZ_FRFD01000004.1"/>
</dbReference>
<dbReference type="OrthoDB" id="8907997at2"/>
<evidence type="ECO:0008006" key="3">
    <source>
        <dbReference type="Google" id="ProtNLM"/>
    </source>
</evidence>
<reference evidence="1 2" key="1">
    <citation type="submission" date="2016-12" db="EMBL/GenBank/DDBJ databases">
        <authorList>
            <person name="Song W.-J."/>
            <person name="Kurnit D.M."/>
        </authorList>
    </citation>
    <scope>NUCLEOTIDE SEQUENCE [LARGE SCALE GENOMIC DNA]</scope>
    <source>
        <strain evidence="1 2">DSM 12503</strain>
    </source>
</reference>
<dbReference type="AlphaFoldDB" id="A0A1M7Y4A1"/>
<dbReference type="Proteomes" id="UP000184612">
    <property type="component" value="Unassembled WGS sequence"/>
</dbReference>
<accession>A0A1M7Y4A1</accession>
<name>A0A1M7Y4A1_9FIRM</name>
<evidence type="ECO:0000313" key="1">
    <source>
        <dbReference type="EMBL" id="SHO46883.1"/>
    </source>
</evidence>
<dbReference type="STRING" id="1121345.SAMN02745217_01323"/>
<evidence type="ECO:0000313" key="2">
    <source>
        <dbReference type="Proteomes" id="UP000184612"/>
    </source>
</evidence>
<organism evidence="1 2">
    <name type="scientific">Anaerocolumna xylanovorans DSM 12503</name>
    <dbReference type="NCBI Taxonomy" id="1121345"/>
    <lineage>
        <taxon>Bacteria</taxon>
        <taxon>Bacillati</taxon>
        <taxon>Bacillota</taxon>
        <taxon>Clostridia</taxon>
        <taxon>Lachnospirales</taxon>
        <taxon>Lachnospiraceae</taxon>
        <taxon>Anaerocolumna</taxon>
    </lineage>
</organism>
<gene>
    <name evidence="1" type="ORF">SAMN02745217_01323</name>
</gene>